<accession>A0A1Q9BQY6</accession>
<gene>
    <name evidence="1" type="ORF">AK812_SmicGene47804</name>
</gene>
<feature type="non-terminal residue" evidence="1">
    <location>
        <position position="1"/>
    </location>
</feature>
<feature type="non-terminal residue" evidence="1">
    <location>
        <position position="36"/>
    </location>
</feature>
<sequence>VWDSDSGSYLARLLQKYDWAWDEKLQRFAFQSTPDV</sequence>
<name>A0A1Q9BQY6_SYMMI</name>
<proteinExistence type="predicted"/>
<dbReference type="Proteomes" id="UP000186817">
    <property type="component" value="Unassembled WGS sequence"/>
</dbReference>
<protein>
    <submittedName>
        <fullName evidence="1">Uncharacterized protein</fullName>
    </submittedName>
</protein>
<dbReference type="AlphaFoldDB" id="A0A1Q9BQY6"/>
<comment type="caution">
    <text evidence="1">The sequence shown here is derived from an EMBL/GenBank/DDBJ whole genome shotgun (WGS) entry which is preliminary data.</text>
</comment>
<dbReference type="OrthoDB" id="1057137at2759"/>
<reference evidence="1 2" key="1">
    <citation type="submission" date="2016-02" db="EMBL/GenBank/DDBJ databases">
        <title>Genome analysis of coral dinoflagellate symbionts highlights evolutionary adaptations to a symbiotic lifestyle.</title>
        <authorList>
            <person name="Aranda M."/>
            <person name="Li Y."/>
            <person name="Liew Y.J."/>
            <person name="Baumgarten S."/>
            <person name="Simakov O."/>
            <person name="Wilson M."/>
            <person name="Piel J."/>
            <person name="Ashoor H."/>
            <person name="Bougouffa S."/>
            <person name="Bajic V.B."/>
            <person name="Ryu T."/>
            <person name="Ravasi T."/>
            <person name="Bayer T."/>
            <person name="Micklem G."/>
            <person name="Kim H."/>
            <person name="Bhak J."/>
            <person name="Lajeunesse T.C."/>
            <person name="Voolstra C.R."/>
        </authorList>
    </citation>
    <scope>NUCLEOTIDE SEQUENCE [LARGE SCALE GENOMIC DNA]</scope>
    <source>
        <strain evidence="1 2">CCMP2467</strain>
    </source>
</reference>
<organism evidence="1 2">
    <name type="scientific">Symbiodinium microadriaticum</name>
    <name type="common">Dinoflagellate</name>
    <name type="synonym">Zooxanthella microadriatica</name>
    <dbReference type="NCBI Taxonomy" id="2951"/>
    <lineage>
        <taxon>Eukaryota</taxon>
        <taxon>Sar</taxon>
        <taxon>Alveolata</taxon>
        <taxon>Dinophyceae</taxon>
        <taxon>Suessiales</taxon>
        <taxon>Symbiodiniaceae</taxon>
        <taxon>Symbiodinium</taxon>
    </lineage>
</organism>
<dbReference type="EMBL" id="LSRX01006384">
    <property type="protein sequence ID" value="OLP73098.1"/>
    <property type="molecule type" value="Genomic_DNA"/>
</dbReference>
<evidence type="ECO:0000313" key="2">
    <source>
        <dbReference type="Proteomes" id="UP000186817"/>
    </source>
</evidence>
<evidence type="ECO:0000313" key="1">
    <source>
        <dbReference type="EMBL" id="OLP73098.1"/>
    </source>
</evidence>
<keyword evidence="2" id="KW-1185">Reference proteome</keyword>